<evidence type="ECO:0000256" key="1">
    <source>
        <dbReference type="ARBA" id="ARBA00001954"/>
    </source>
</evidence>
<protein>
    <recommendedName>
        <fullName evidence="8">3-hydroxyanthranilate 3,4-dioxygenase</fullName>
        <ecNumber evidence="8">1.13.11.6</ecNumber>
    </recommendedName>
</protein>
<name>A0A2I8EZF9_9BURK</name>
<comment type="function">
    <text evidence="2">Catalyzes the oxidative ring opening of 3-hydroxyanthranilate to 2-amino-3-carboxymuconate semialdehyde, which spontaneously cyclizes to quinolinate.</text>
</comment>
<dbReference type="OrthoDB" id="5002379at2"/>
<accession>A0A2I8EZF9</accession>
<dbReference type="GO" id="GO:0019363">
    <property type="term" value="P:pyridine nucleotide biosynthetic process"/>
    <property type="evidence" value="ECO:0007669"/>
    <property type="project" value="UniProtKB-KW"/>
</dbReference>
<evidence type="ECO:0000313" key="9">
    <source>
        <dbReference type="EMBL" id="AUT65003.1"/>
    </source>
</evidence>
<evidence type="ECO:0000256" key="7">
    <source>
        <dbReference type="ARBA" id="ARBA00023004"/>
    </source>
</evidence>
<dbReference type="PANTHER" id="PTHR15497">
    <property type="entry name" value="3-HYDROXYANTHRANILATE 3,4-DIOXYGENASE"/>
    <property type="match status" value="1"/>
</dbReference>
<dbReference type="GO" id="GO:0005506">
    <property type="term" value="F:iron ion binding"/>
    <property type="evidence" value="ECO:0007669"/>
    <property type="project" value="InterPro"/>
</dbReference>
<dbReference type="Gene3D" id="2.60.120.10">
    <property type="entry name" value="Jelly Rolls"/>
    <property type="match status" value="1"/>
</dbReference>
<keyword evidence="4" id="KW-0479">Metal-binding</keyword>
<evidence type="ECO:0000313" key="10">
    <source>
        <dbReference type="Proteomes" id="UP000243502"/>
    </source>
</evidence>
<reference evidence="9 10" key="1">
    <citation type="submission" date="2018-01" db="EMBL/GenBank/DDBJ databases">
        <title>Species boundaries and ecological features among Paraburkholderia terrae DSMZ17804T, P. hospita DSMZ17164T and P. caribensis DSMZ13236T.</title>
        <authorList>
            <person name="Pratama A.A."/>
        </authorList>
    </citation>
    <scope>NUCLEOTIDE SEQUENCE [LARGE SCALE GENOMIC DNA]</scope>
    <source>
        <strain evidence="9 10">DSM 17804</strain>
    </source>
</reference>
<dbReference type="GO" id="GO:0000334">
    <property type="term" value="F:3-hydroxyanthranilate 3,4-dioxygenase activity"/>
    <property type="evidence" value="ECO:0007669"/>
    <property type="project" value="UniProtKB-EC"/>
</dbReference>
<organism evidence="9 10">
    <name type="scientific">Paraburkholderia terrae</name>
    <dbReference type="NCBI Taxonomy" id="311230"/>
    <lineage>
        <taxon>Bacteria</taxon>
        <taxon>Pseudomonadati</taxon>
        <taxon>Pseudomonadota</taxon>
        <taxon>Betaproteobacteria</taxon>
        <taxon>Burkholderiales</taxon>
        <taxon>Burkholderiaceae</taxon>
        <taxon>Paraburkholderia</taxon>
    </lineage>
</organism>
<dbReference type="InterPro" id="IPR014710">
    <property type="entry name" value="RmlC-like_jellyroll"/>
</dbReference>
<dbReference type="InterPro" id="IPR011051">
    <property type="entry name" value="RmlC_Cupin_sf"/>
</dbReference>
<gene>
    <name evidence="9" type="primary">nbaC</name>
    <name evidence="9" type="ORF">C2L65_36030</name>
</gene>
<dbReference type="EMBL" id="CP026113">
    <property type="protein sequence ID" value="AUT65003.1"/>
    <property type="molecule type" value="Genomic_DNA"/>
</dbReference>
<comment type="cofactor">
    <cofactor evidence="1">
        <name>Fe(2+)</name>
        <dbReference type="ChEBI" id="CHEBI:29033"/>
    </cofactor>
</comment>
<evidence type="ECO:0000256" key="4">
    <source>
        <dbReference type="ARBA" id="ARBA00022723"/>
    </source>
</evidence>
<dbReference type="EC" id="1.13.11.6" evidence="8"/>
<dbReference type="KEGG" id="pter:C2L65_36030"/>
<dbReference type="RefSeq" id="WP_042304804.1">
    <property type="nucleotide sequence ID" value="NZ_CP026113.1"/>
</dbReference>
<evidence type="ECO:0000256" key="6">
    <source>
        <dbReference type="ARBA" id="ARBA00023002"/>
    </source>
</evidence>
<proteinExistence type="predicted"/>
<keyword evidence="3" id="KW-0662">Pyridine nucleotide biosynthesis</keyword>
<keyword evidence="7" id="KW-0408">Iron</keyword>
<evidence type="ECO:0000256" key="3">
    <source>
        <dbReference type="ARBA" id="ARBA00022642"/>
    </source>
</evidence>
<dbReference type="PANTHER" id="PTHR15497:SF1">
    <property type="entry name" value="3-HYDROXYANTHRANILATE 3,4-DIOXYGENASE"/>
    <property type="match status" value="1"/>
</dbReference>
<dbReference type="SUPFAM" id="SSF51182">
    <property type="entry name" value="RmlC-like cupins"/>
    <property type="match status" value="1"/>
</dbReference>
<sequence length="182" mass="21228">MKLPEAFNLEAWTEQHLPTSLGAIGNREVFKNSDFIFQVIKGPNARNDFHIDPWDEIFYQLHGHIFLDTLEDGKVVRHRINEGELFHLPKNIFHSPRRPPGSVGVVIERPRKQGEEDGMAWFCEKCGHMLHSVYFWCEDIETNLKRYVQEFNADEHLRTCKKCGTVLPDPTTVPQWAGDDWK</sequence>
<evidence type="ECO:0000256" key="8">
    <source>
        <dbReference type="NCBIfam" id="TIGR03037"/>
    </source>
</evidence>
<evidence type="ECO:0000256" key="2">
    <source>
        <dbReference type="ARBA" id="ARBA00002752"/>
    </source>
</evidence>
<dbReference type="AlphaFoldDB" id="A0A2I8EZF9"/>
<dbReference type="CDD" id="cd06123">
    <property type="entry name" value="cupin_HAO"/>
    <property type="match status" value="1"/>
</dbReference>
<dbReference type="InterPro" id="IPR010329">
    <property type="entry name" value="3hydroanth_dOase"/>
</dbReference>
<keyword evidence="5 9" id="KW-0223">Dioxygenase</keyword>
<dbReference type="NCBIfam" id="TIGR03037">
    <property type="entry name" value="anthran_nbaC"/>
    <property type="match status" value="1"/>
</dbReference>
<evidence type="ECO:0000256" key="5">
    <source>
        <dbReference type="ARBA" id="ARBA00022964"/>
    </source>
</evidence>
<keyword evidence="6" id="KW-0560">Oxidoreductase</keyword>
<dbReference type="Proteomes" id="UP000243502">
    <property type="component" value="Chromosome 3"/>
</dbReference>
<dbReference type="Pfam" id="PF06052">
    <property type="entry name" value="3-HAO"/>
    <property type="match status" value="1"/>
</dbReference>